<evidence type="ECO:0000256" key="1">
    <source>
        <dbReference type="SAM" id="Coils"/>
    </source>
</evidence>
<gene>
    <name evidence="2" type="ORF">SteCoe_11136</name>
</gene>
<evidence type="ECO:0000313" key="2">
    <source>
        <dbReference type="EMBL" id="OMJ87210.1"/>
    </source>
</evidence>
<dbReference type="AlphaFoldDB" id="A0A1R2CE16"/>
<feature type="coiled-coil region" evidence="1">
    <location>
        <begin position="67"/>
        <end position="119"/>
    </location>
</feature>
<dbReference type="EMBL" id="MPUH01000183">
    <property type="protein sequence ID" value="OMJ87210.1"/>
    <property type="molecule type" value="Genomic_DNA"/>
</dbReference>
<organism evidence="2 3">
    <name type="scientific">Stentor coeruleus</name>
    <dbReference type="NCBI Taxonomy" id="5963"/>
    <lineage>
        <taxon>Eukaryota</taxon>
        <taxon>Sar</taxon>
        <taxon>Alveolata</taxon>
        <taxon>Ciliophora</taxon>
        <taxon>Postciliodesmatophora</taxon>
        <taxon>Heterotrichea</taxon>
        <taxon>Heterotrichida</taxon>
        <taxon>Stentoridae</taxon>
        <taxon>Stentor</taxon>
    </lineage>
</organism>
<sequence>MCSYKEQLYETDLEKALRELFRYAFITNCHLDNFQVGAQELNAVDTIRSMDILEGFKELVLVLLKQKRDLKQEKKGKENSNDKSTQKLEGEIKNHIRTEQQLKETIEFYKKKLEESEEKCCKLNKRVKELEGTLPTEPSPILDFTSKKKYQNLSNMYSSYDGPSMKKIEGFKDSQNSKGNFQVLRKKLEQKSKEIVQIQEKIREKINNSSSPQRSKVFAVPFMSFEKVSKEDNDEDFVPSFGKSNTARCLTTGIRKINSKC</sequence>
<dbReference type="Proteomes" id="UP000187209">
    <property type="component" value="Unassembled WGS sequence"/>
</dbReference>
<reference evidence="2 3" key="1">
    <citation type="submission" date="2016-11" db="EMBL/GenBank/DDBJ databases">
        <title>The macronuclear genome of Stentor coeruleus: a giant cell with tiny introns.</title>
        <authorList>
            <person name="Slabodnick M."/>
            <person name="Ruby J.G."/>
            <person name="Reiff S.B."/>
            <person name="Swart E.C."/>
            <person name="Gosai S."/>
            <person name="Prabakaran S."/>
            <person name="Witkowska E."/>
            <person name="Larue G.E."/>
            <person name="Fisher S."/>
            <person name="Freeman R.M."/>
            <person name="Gunawardena J."/>
            <person name="Chu W."/>
            <person name="Stover N.A."/>
            <person name="Gregory B.D."/>
            <person name="Nowacki M."/>
            <person name="Derisi J."/>
            <person name="Roy S.W."/>
            <person name="Marshall W.F."/>
            <person name="Sood P."/>
        </authorList>
    </citation>
    <scope>NUCLEOTIDE SEQUENCE [LARGE SCALE GENOMIC DNA]</scope>
    <source>
        <strain evidence="2">WM001</strain>
    </source>
</reference>
<keyword evidence="3" id="KW-1185">Reference proteome</keyword>
<feature type="coiled-coil region" evidence="1">
    <location>
        <begin position="181"/>
        <end position="208"/>
    </location>
</feature>
<accession>A0A1R2CE16</accession>
<protein>
    <submittedName>
        <fullName evidence="2">Uncharacterized protein</fullName>
    </submittedName>
</protein>
<dbReference type="OrthoDB" id="301299at2759"/>
<comment type="caution">
    <text evidence="2">The sequence shown here is derived from an EMBL/GenBank/DDBJ whole genome shotgun (WGS) entry which is preliminary data.</text>
</comment>
<evidence type="ECO:0000313" key="3">
    <source>
        <dbReference type="Proteomes" id="UP000187209"/>
    </source>
</evidence>
<proteinExistence type="predicted"/>
<name>A0A1R2CE16_9CILI</name>
<keyword evidence="1" id="KW-0175">Coiled coil</keyword>